<protein>
    <recommendedName>
        <fullName evidence="3">DUF2946 family protein</fullName>
    </recommendedName>
</protein>
<evidence type="ECO:0008006" key="3">
    <source>
        <dbReference type="Google" id="ProtNLM"/>
    </source>
</evidence>
<accession>A0A8J3B3J3</accession>
<dbReference type="RefSeq" id="WP_188420237.1">
    <property type="nucleotide sequence ID" value="NZ_BMDP01000002.1"/>
</dbReference>
<dbReference type="Proteomes" id="UP000627205">
    <property type="component" value="Unassembled WGS sequence"/>
</dbReference>
<proteinExistence type="predicted"/>
<evidence type="ECO:0000313" key="1">
    <source>
        <dbReference type="EMBL" id="GGI54149.1"/>
    </source>
</evidence>
<dbReference type="AlphaFoldDB" id="A0A8J3B3J3"/>
<dbReference type="InterPro" id="IPR021332">
    <property type="entry name" value="DUF2944"/>
</dbReference>
<evidence type="ECO:0000313" key="2">
    <source>
        <dbReference type="Proteomes" id="UP000627205"/>
    </source>
</evidence>
<reference evidence="1" key="2">
    <citation type="submission" date="2020-09" db="EMBL/GenBank/DDBJ databases">
        <authorList>
            <person name="Sun Q."/>
            <person name="Sedlacek I."/>
        </authorList>
    </citation>
    <scope>NUCLEOTIDE SEQUENCE</scope>
    <source>
        <strain evidence="1">CCM 7664</strain>
    </source>
</reference>
<dbReference type="Pfam" id="PF11161">
    <property type="entry name" value="DUF2944"/>
    <property type="match status" value="1"/>
</dbReference>
<gene>
    <name evidence="1" type="ORF">GCM10011430_13230</name>
</gene>
<name>A0A8J3B3J3_9BURK</name>
<comment type="caution">
    <text evidence="1">The sequence shown here is derived from an EMBL/GenBank/DDBJ whole genome shotgun (WGS) entry which is preliminary data.</text>
</comment>
<dbReference type="EMBL" id="BMDP01000002">
    <property type="protein sequence ID" value="GGI54149.1"/>
    <property type="molecule type" value="Genomic_DNA"/>
</dbReference>
<keyword evidence="2" id="KW-1185">Reference proteome</keyword>
<organism evidence="1 2">
    <name type="scientific">Oxalicibacterium solurbis</name>
    <dbReference type="NCBI Taxonomy" id="69280"/>
    <lineage>
        <taxon>Bacteria</taxon>
        <taxon>Pseudomonadati</taxon>
        <taxon>Pseudomonadota</taxon>
        <taxon>Betaproteobacteria</taxon>
        <taxon>Burkholderiales</taxon>
        <taxon>Oxalobacteraceae</taxon>
        <taxon>Oxalicibacterium</taxon>
    </lineage>
</organism>
<sequence length="206" mass="23267">MDNIVKRAMAKWPNVPHCHGWLALDARGNWRMRNEHAQRQNLPGEKITQPALIGFIQRNYTHDAAGRWYFQNGPQRVYVDLEAAPYIARTTPSGFMLQTNESMGEIENAWLTENGRLFLQSGERIALLDDRDLAECLDMLHKDDAPATESDLDAWMAFATTSSKTGDMANPPLALQLGEKNLPLGFIAEQNIPARFGFVSKPRRTD</sequence>
<reference evidence="1" key="1">
    <citation type="journal article" date="2014" name="Int. J. Syst. Evol. Microbiol.">
        <title>Complete genome sequence of Corynebacterium casei LMG S-19264T (=DSM 44701T), isolated from a smear-ripened cheese.</title>
        <authorList>
            <consortium name="US DOE Joint Genome Institute (JGI-PGF)"/>
            <person name="Walter F."/>
            <person name="Albersmeier A."/>
            <person name="Kalinowski J."/>
            <person name="Ruckert C."/>
        </authorList>
    </citation>
    <scope>NUCLEOTIDE SEQUENCE</scope>
    <source>
        <strain evidence="1">CCM 7664</strain>
    </source>
</reference>